<feature type="region of interest" description="Disordered" evidence="4">
    <location>
        <begin position="1109"/>
        <end position="1128"/>
    </location>
</feature>
<keyword evidence="2" id="KW-0964">Secreted</keyword>
<evidence type="ECO:0000256" key="3">
    <source>
        <dbReference type="ARBA" id="ARBA00022729"/>
    </source>
</evidence>
<name>A0A7G1NYF7_9ACTN</name>
<dbReference type="PROSITE" id="PS00134">
    <property type="entry name" value="TRYPSIN_HIS"/>
    <property type="match status" value="1"/>
</dbReference>
<feature type="region of interest" description="Disordered" evidence="4">
    <location>
        <begin position="1148"/>
        <end position="1190"/>
    </location>
</feature>
<comment type="subcellular location">
    <subcellularLocation>
        <location evidence="1">Secreted</location>
    </subcellularLocation>
</comment>
<dbReference type="GO" id="GO:0005576">
    <property type="term" value="C:extracellular region"/>
    <property type="evidence" value="ECO:0007669"/>
    <property type="project" value="UniProtKB-SubCell"/>
</dbReference>
<dbReference type="GO" id="GO:0004252">
    <property type="term" value="F:serine-type endopeptidase activity"/>
    <property type="evidence" value="ECO:0007669"/>
    <property type="project" value="InterPro"/>
</dbReference>
<dbReference type="EMBL" id="AP023440">
    <property type="protein sequence ID" value="BCL27682.1"/>
    <property type="molecule type" value="Genomic_DNA"/>
</dbReference>
<dbReference type="InterPro" id="IPR009003">
    <property type="entry name" value="Peptidase_S1_PA"/>
</dbReference>
<feature type="region of interest" description="Disordered" evidence="4">
    <location>
        <begin position="45"/>
        <end position="68"/>
    </location>
</feature>
<dbReference type="GO" id="GO:0006508">
    <property type="term" value="P:proteolysis"/>
    <property type="evidence" value="ECO:0007669"/>
    <property type="project" value="InterPro"/>
</dbReference>
<dbReference type="Pfam" id="PF24517">
    <property type="entry name" value="CBM96"/>
    <property type="match status" value="1"/>
</dbReference>
<feature type="signal peptide" evidence="5">
    <location>
        <begin position="1"/>
        <end position="37"/>
    </location>
</feature>
<dbReference type="SUPFAM" id="SSF50494">
    <property type="entry name" value="Trypsin-like serine proteases"/>
    <property type="match status" value="1"/>
</dbReference>
<gene>
    <name evidence="7" type="ORF">GCM10017557_25410</name>
</gene>
<evidence type="ECO:0000256" key="2">
    <source>
        <dbReference type="ARBA" id="ARBA00022525"/>
    </source>
</evidence>
<organism evidence="7 8">
    <name type="scientific">Streptomyces aurantiacus</name>
    <dbReference type="NCBI Taxonomy" id="47760"/>
    <lineage>
        <taxon>Bacteria</taxon>
        <taxon>Bacillati</taxon>
        <taxon>Actinomycetota</taxon>
        <taxon>Actinomycetes</taxon>
        <taxon>Kitasatosporales</taxon>
        <taxon>Streptomycetaceae</taxon>
        <taxon>Streptomyces</taxon>
        <taxon>Streptomyces aurantiacus group</taxon>
    </lineage>
</organism>
<evidence type="ECO:0000256" key="1">
    <source>
        <dbReference type="ARBA" id="ARBA00004613"/>
    </source>
</evidence>
<accession>A0A7G1NYF7</accession>
<dbReference type="InterPro" id="IPR013783">
    <property type="entry name" value="Ig-like_fold"/>
</dbReference>
<evidence type="ECO:0000256" key="4">
    <source>
        <dbReference type="SAM" id="MobiDB-lite"/>
    </source>
</evidence>
<evidence type="ECO:0000259" key="6">
    <source>
        <dbReference type="Pfam" id="PF24517"/>
    </source>
</evidence>
<keyword evidence="3 5" id="KW-0732">Signal</keyword>
<feature type="domain" description="Carbohydrate-binding module family 96" evidence="6">
    <location>
        <begin position="304"/>
        <end position="478"/>
    </location>
</feature>
<evidence type="ECO:0000313" key="8">
    <source>
        <dbReference type="Proteomes" id="UP000516444"/>
    </source>
</evidence>
<feature type="region of interest" description="Disordered" evidence="4">
    <location>
        <begin position="125"/>
        <end position="147"/>
    </location>
</feature>
<dbReference type="Gene3D" id="2.60.40.10">
    <property type="entry name" value="Immunoglobulins"/>
    <property type="match status" value="4"/>
</dbReference>
<dbReference type="GO" id="GO:0005975">
    <property type="term" value="P:carbohydrate metabolic process"/>
    <property type="evidence" value="ECO:0007669"/>
    <property type="project" value="UniProtKB-ARBA"/>
</dbReference>
<proteinExistence type="predicted"/>
<feature type="chain" id="PRO_5039531935" description="Carbohydrate-binding module family 96 domain-containing protein" evidence="5">
    <location>
        <begin position="38"/>
        <end position="1539"/>
    </location>
</feature>
<dbReference type="Proteomes" id="UP000516444">
    <property type="component" value="Chromosome"/>
</dbReference>
<dbReference type="InterPro" id="IPR043504">
    <property type="entry name" value="Peptidase_S1_PA_chymotrypsin"/>
</dbReference>
<evidence type="ECO:0000313" key="7">
    <source>
        <dbReference type="EMBL" id="BCL27682.1"/>
    </source>
</evidence>
<sequence>MVSKAIWNRRRSWQGGGKRAAAAVLVLALSGGFAAVAGHGAEAEADSTADTAAQPAPDLGPAEAGSESEARIVAQAQGRRIEILSERTAVSGTWANPDGTLTAEAYAAPIRVKEDGSWHDIDTTLSDTGSSLTPETTTPDIDVSDGGDTRLAEVTHEDRSFGLGWEDELPAPEVEGDTASYRVGQGETLTVTALPDGFSQSVLLDQSPAEPVSYRIPVRTEGLRLTEAASGRLLLKDTGGRLVAEAPAPMMWDSSRNKVSGEPERQLPVDTEIEEGADGTQTLVLTPDPEFLATAHYPVTVDPTSTLAVSTDTWVATNYPDSQVSSTELKSGTYDGGTTKARSYLKFDVSALDGKHIVDTDLSLYSTWSSSCSTEGSGTQIRQITSAWTSAAVTWGDQPSTTTTGAATSTAAKGYSTECPAGTVGFDVDAIVQAWADGADNLGVQVRGVSETDSLTWRRYRSANHVSGEDAATEPHLSVTYDAYPSATRAFLPFNGTTTATATPTLRARSGDADLDELRYTFEVWDEDLTTRRTTGNTAYLSPVSIASWKSPTLPSGVYKWRARAYDSVNWSTSWTPWRTLTVDPSAPTAPVITSSSHAAPETWYGADDFTGTLAASDTSAITGYAVKVDQNPVTAAGTEVTQTSTTVSAEDRADGTWYVHAAARNAAGLWSATRHFAFHVDTTAPGVPAVTSSTHPLNGVVYASRAATFAWTAPADGSVAAGYTVSVDQSPTTLPAVTGTVQSATTYGRTAASDGTWYLHVRAKDRAGNWSASAAHFPFQVDASLALRPAVSSTSHPDQSAAYKGGSFTAAWTTAAGAAGYSYTIDSTATTVPDAVSDGTTASYDATKGEGTWYLHVRAVDPAGVWGPVAHYRFTVDTTAPAEPAVTSTDFPSGGWAGDAGDTGEFQVSAADAGLRALRYRLDGGAENTVAATGATTTMSLKIADEGSHRLTAVAVDRAGNISATATYTFHIGTAGIVSPLTGEEIGHEVPLAAAGPGDVTGATFQYRSADTDAWADIPATEVTTTSGASVSWPATVTDGTLSGLVWDTGSLTTDTEFQLRARFEGEDSPAPSEPVTVTLNRVDVLTQPVELDGVAEPDTAESYALDAAETRAEESPDTLAPPYLDEETRKVVLPVTDSAATSEATAAITLTDIPVDQGSDDGSAEGDPDTDETAPASEDGVADPVATQDRTVTPVTREVGHSQAELQSIVDEILLLTDEEVPGASQLVTAAVDAQTNRVVVEVPEGDDTVADALGLRYGTDTVAVRVSPGVEALQNTASRYTDVSPFKGGAAYEPVRVVNGNLSDGWRCTTAFAWTHQGNPYMLSAGHCTTGNGFMDSWNPELTFAGVAYDNWNNSKGSVKVAGKSYYSGDLVTGEVYENKYNVSARVYKGGSHGTQTRRVQNRWTTRSKVGQQFCSGGSTTGEVCGWKVTSGKLTIKYGDGTVIKNATRAKKNSGTCDYPGDSGGAIYTVLANGHVYAKGVISGGMCAGWGIGSDGDDDGWNDDKDCSDGTDYDCEIIFTDIALAEDALPGLVKKW</sequence>
<dbReference type="NCBIfam" id="NF033679">
    <property type="entry name" value="DNRLRE_dom"/>
    <property type="match status" value="1"/>
</dbReference>
<feature type="compositionally biased region" description="Acidic residues" evidence="4">
    <location>
        <begin position="1160"/>
        <end position="1174"/>
    </location>
</feature>
<dbReference type="Gene3D" id="2.40.10.10">
    <property type="entry name" value="Trypsin-like serine proteases"/>
    <property type="match status" value="2"/>
</dbReference>
<dbReference type="InterPro" id="IPR055372">
    <property type="entry name" value="CBM96"/>
</dbReference>
<keyword evidence="8" id="KW-1185">Reference proteome</keyword>
<dbReference type="InterPro" id="IPR018114">
    <property type="entry name" value="TRYPSIN_HIS"/>
</dbReference>
<evidence type="ECO:0000256" key="5">
    <source>
        <dbReference type="SAM" id="SignalP"/>
    </source>
</evidence>
<reference evidence="7 8" key="1">
    <citation type="journal article" date="2014" name="Int. J. Syst. Evol. Microbiol.">
        <title>Complete genome sequence of Corynebacterium casei LMG S-19264T (=DSM 44701T), isolated from a smear-ripened cheese.</title>
        <authorList>
            <consortium name="US DOE Joint Genome Institute (JGI-PGF)"/>
            <person name="Walter F."/>
            <person name="Albersmeier A."/>
            <person name="Kalinowski J."/>
            <person name="Ruckert C."/>
        </authorList>
    </citation>
    <scope>NUCLEOTIDE SEQUENCE [LARGE SCALE GENOMIC DNA]</scope>
    <source>
        <strain evidence="7 8">JCM 4677</strain>
    </source>
</reference>
<dbReference type="KEGG" id="sgm:GCM10017557_25410"/>
<protein>
    <recommendedName>
        <fullName evidence="6">Carbohydrate-binding module family 96 domain-containing protein</fullName>
    </recommendedName>
</protein>